<dbReference type="RefSeq" id="WP_206757763.1">
    <property type="nucleotide sequence ID" value="NZ_JACJTA010000090.1"/>
</dbReference>
<dbReference type="EMBL" id="JACJTA010000090">
    <property type="protein sequence ID" value="MBD2608345.1"/>
    <property type="molecule type" value="Genomic_DNA"/>
</dbReference>
<accession>A0ABR8GZA2</accession>
<keyword evidence="2" id="KW-1185">Reference proteome</keyword>
<sequence length="57" mass="6406">MKAIAIVSPKTSAEKGDYSASRLNQIQIYLRRGCVHLGFLNSLMYCTQLRSAIDDEE</sequence>
<gene>
    <name evidence="1" type="ORF">H6G81_28460</name>
</gene>
<organism evidence="1 2">
    <name type="scientific">Scytonema hofmannii FACHB-248</name>
    <dbReference type="NCBI Taxonomy" id="1842502"/>
    <lineage>
        <taxon>Bacteria</taxon>
        <taxon>Bacillati</taxon>
        <taxon>Cyanobacteriota</taxon>
        <taxon>Cyanophyceae</taxon>
        <taxon>Nostocales</taxon>
        <taxon>Scytonemataceae</taxon>
        <taxon>Scytonema</taxon>
    </lineage>
</organism>
<name>A0ABR8GZA2_9CYAN</name>
<protein>
    <submittedName>
        <fullName evidence="1">Uncharacterized protein</fullName>
    </submittedName>
</protein>
<reference evidence="1 2" key="1">
    <citation type="journal article" date="2020" name="ISME J.">
        <title>Comparative genomics reveals insights into cyanobacterial evolution and habitat adaptation.</title>
        <authorList>
            <person name="Chen M.Y."/>
            <person name="Teng W.K."/>
            <person name="Zhao L."/>
            <person name="Hu C.X."/>
            <person name="Zhou Y.K."/>
            <person name="Han B.P."/>
            <person name="Song L.R."/>
            <person name="Shu W.S."/>
        </authorList>
    </citation>
    <scope>NUCLEOTIDE SEQUENCE [LARGE SCALE GENOMIC DNA]</scope>
    <source>
        <strain evidence="1 2">FACHB-248</strain>
    </source>
</reference>
<proteinExistence type="predicted"/>
<evidence type="ECO:0000313" key="1">
    <source>
        <dbReference type="EMBL" id="MBD2608345.1"/>
    </source>
</evidence>
<evidence type="ECO:0000313" key="2">
    <source>
        <dbReference type="Proteomes" id="UP000660380"/>
    </source>
</evidence>
<dbReference type="Proteomes" id="UP000660380">
    <property type="component" value="Unassembled WGS sequence"/>
</dbReference>
<comment type="caution">
    <text evidence="1">The sequence shown here is derived from an EMBL/GenBank/DDBJ whole genome shotgun (WGS) entry which is preliminary data.</text>
</comment>